<reference evidence="1 2" key="1">
    <citation type="submission" date="2017-08" db="EMBL/GenBank/DDBJ databases">
        <title>Whole Genome Sequence of Sphingobium hydrophobicum C1: Insights into Adaption to the Electronic-waste Contaminated Sediment.</title>
        <authorList>
            <person name="Song D."/>
            <person name="Chen X."/>
            <person name="Xu M."/>
        </authorList>
    </citation>
    <scope>NUCLEOTIDE SEQUENCE [LARGE SCALE GENOMIC DNA]</scope>
    <source>
        <strain evidence="1 2">C1</strain>
    </source>
</reference>
<evidence type="ECO:0000313" key="2">
    <source>
        <dbReference type="Proteomes" id="UP000217141"/>
    </source>
</evidence>
<dbReference type="EMBL" id="CP022746">
    <property type="protein sequence ID" value="ASY46042.1"/>
    <property type="molecule type" value="Genomic_DNA"/>
</dbReference>
<sequence length="163" mass="17991">MLTDEATGSTGAPQTRDYFAEMYVAGILADAGWDVYFPRRDKGFDMIISRPSGASTIVRPVQVKGKYSTDEKTDKARYGYVGRVTAFHNDMILAIPYFTSQSLGAPMLIAWMPRAEIKQHKKGWRCEPARFVEGVPEARPGFAHFFGSAGLSAFEAEVGISNI</sequence>
<dbReference type="KEGG" id="shyd:CJD35_16125"/>
<name>A0A249MXP5_SPHXE</name>
<protein>
    <recommendedName>
        <fullName evidence="3">PD(D/E)XK endonuclease domain-containing protein</fullName>
    </recommendedName>
</protein>
<dbReference type="RefSeq" id="WP_095687248.1">
    <property type="nucleotide sequence ID" value="NZ_CP022746.1"/>
</dbReference>
<accession>A0A249MXP5</accession>
<organism evidence="1 2">
    <name type="scientific">Sphingobium xenophagum</name>
    <dbReference type="NCBI Taxonomy" id="121428"/>
    <lineage>
        <taxon>Bacteria</taxon>
        <taxon>Pseudomonadati</taxon>
        <taxon>Pseudomonadota</taxon>
        <taxon>Alphaproteobacteria</taxon>
        <taxon>Sphingomonadales</taxon>
        <taxon>Sphingomonadaceae</taxon>
        <taxon>Sphingobium</taxon>
    </lineage>
</organism>
<evidence type="ECO:0000313" key="1">
    <source>
        <dbReference type="EMBL" id="ASY46042.1"/>
    </source>
</evidence>
<gene>
    <name evidence="1" type="ORF">CJD35_16125</name>
</gene>
<dbReference type="AlphaFoldDB" id="A0A249MXP5"/>
<evidence type="ECO:0008006" key="3">
    <source>
        <dbReference type="Google" id="ProtNLM"/>
    </source>
</evidence>
<proteinExistence type="predicted"/>
<dbReference type="Proteomes" id="UP000217141">
    <property type="component" value="Chromosome II"/>
</dbReference>